<feature type="region of interest" description="Disordered" evidence="1">
    <location>
        <begin position="260"/>
        <end position="391"/>
    </location>
</feature>
<accession>A0A067TG60</accession>
<feature type="region of interest" description="Disordered" evidence="1">
    <location>
        <begin position="1"/>
        <end position="119"/>
    </location>
</feature>
<evidence type="ECO:0000256" key="1">
    <source>
        <dbReference type="SAM" id="MobiDB-lite"/>
    </source>
</evidence>
<organism evidence="2 3">
    <name type="scientific">Galerina marginata (strain CBS 339.88)</name>
    <dbReference type="NCBI Taxonomy" id="685588"/>
    <lineage>
        <taxon>Eukaryota</taxon>
        <taxon>Fungi</taxon>
        <taxon>Dikarya</taxon>
        <taxon>Basidiomycota</taxon>
        <taxon>Agaricomycotina</taxon>
        <taxon>Agaricomycetes</taxon>
        <taxon>Agaricomycetidae</taxon>
        <taxon>Agaricales</taxon>
        <taxon>Agaricineae</taxon>
        <taxon>Strophariaceae</taxon>
        <taxon>Galerina</taxon>
    </lineage>
</organism>
<feature type="compositionally biased region" description="Polar residues" evidence="1">
    <location>
        <begin position="566"/>
        <end position="576"/>
    </location>
</feature>
<feature type="compositionally biased region" description="Polar residues" evidence="1">
    <location>
        <begin position="313"/>
        <end position="323"/>
    </location>
</feature>
<feature type="region of interest" description="Disordered" evidence="1">
    <location>
        <begin position="566"/>
        <end position="593"/>
    </location>
</feature>
<feature type="region of interest" description="Disordered" evidence="1">
    <location>
        <begin position="1256"/>
        <end position="1322"/>
    </location>
</feature>
<feature type="compositionally biased region" description="Basic and acidic residues" evidence="1">
    <location>
        <begin position="1171"/>
        <end position="1182"/>
    </location>
</feature>
<proteinExistence type="predicted"/>
<feature type="region of interest" description="Disordered" evidence="1">
    <location>
        <begin position="937"/>
        <end position="994"/>
    </location>
</feature>
<feature type="compositionally biased region" description="Polar residues" evidence="1">
    <location>
        <begin position="87"/>
        <end position="96"/>
    </location>
</feature>
<feature type="region of interest" description="Disordered" evidence="1">
    <location>
        <begin position="841"/>
        <end position="860"/>
    </location>
</feature>
<feature type="compositionally biased region" description="Basic residues" evidence="1">
    <location>
        <begin position="1299"/>
        <end position="1310"/>
    </location>
</feature>
<feature type="compositionally biased region" description="Polar residues" evidence="1">
    <location>
        <begin position="1"/>
        <end position="29"/>
    </location>
</feature>
<dbReference type="EMBL" id="KL142374">
    <property type="protein sequence ID" value="KDR78889.1"/>
    <property type="molecule type" value="Genomic_DNA"/>
</dbReference>
<dbReference type="HOGENOM" id="CLU_253126_0_0_1"/>
<gene>
    <name evidence="2" type="ORF">GALMADRAFT_224139</name>
</gene>
<feature type="compositionally biased region" description="Basic and acidic residues" evidence="1">
    <location>
        <begin position="580"/>
        <end position="589"/>
    </location>
</feature>
<feature type="compositionally biased region" description="Polar residues" evidence="1">
    <location>
        <begin position="506"/>
        <end position="517"/>
    </location>
</feature>
<evidence type="ECO:0000313" key="2">
    <source>
        <dbReference type="EMBL" id="KDR78889.1"/>
    </source>
</evidence>
<reference evidence="3" key="1">
    <citation type="journal article" date="2014" name="Proc. Natl. Acad. Sci. U.S.A.">
        <title>Extensive sampling of basidiomycete genomes demonstrates inadequacy of the white-rot/brown-rot paradigm for wood decay fungi.</title>
        <authorList>
            <person name="Riley R."/>
            <person name="Salamov A.A."/>
            <person name="Brown D.W."/>
            <person name="Nagy L.G."/>
            <person name="Floudas D."/>
            <person name="Held B.W."/>
            <person name="Levasseur A."/>
            <person name="Lombard V."/>
            <person name="Morin E."/>
            <person name="Otillar R."/>
            <person name="Lindquist E.A."/>
            <person name="Sun H."/>
            <person name="LaButti K.M."/>
            <person name="Schmutz J."/>
            <person name="Jabbour D."/>
            <person name="Luo H."/>
            <person name="Baker S.E."/>
            <person name="Pisabarro A.G."/>
            <person name="Walton J.D."/>
            <person name="Blanchette R.A."/>
            <person name="Henrissat B."/>
            <person name="Martin F."/>
            <person name="Cullen D."/>
            <person name="Hibbett D.S."/>
            <person name="Grigoriev I.V."/>
        </authorList>
    </citation>
    <scope>NUCLEOTIDE SEQUENCE [LARGE SCALE GENOMIC DNA]</scope>
    <source>
        <strain evidence="3">CBS 339.88</strain>
    </source>
</reference>
<feature type="compositionally biased region" description="Pro residues" evidence="1">
    <location>
        <begin position="975"/>
        <end position="988"/>
    </location>
</feature>
<feature type="region of interest" description="Disordered" evidence="1">
    <location>
        <begin position="492"/>
        <end position="540"/>
    </location>
</feature>
<dbReference type="Proteomes" id="UP000027222">
    <property type="component" value="Unassembled WGS sequence"/>
</dbReference>
<feature type="compositionally biased region" description="Polar residues" evidence="1">
    <location>
        <begin position="291"/>
        <end position="306"/>
    </location>
</feature>
<keyword evidence="3" id="KW-1185">Reference proteome</keyword>
<sequence length="1420" mass="152967">MPRYSATPTTPQSVNPVNVSPMSYGNGTPPQLPRGVHPTLVASPSGLSLNRPMPPPEATPSRPVDVAQPQTPSTQNPGSHNSGGQGTNAAFGNTSTDVEHPPTTTKHQRPKPISTPLSALGTFTNPPLASNVPFFRFEAVNSCAAPLAERRVVTNNRVKQAESTPMLAVQPQNGECMAVDGVSDLDHSVLPSQPVASPTHEPRLPSRKPPQSALQELFLRIEDLKAMIKDAESREQRQMYQGKLDNFLAESHQILCPRPSVFKTQPSRGTPVINATPCHGPKPSALPPPHSSNCRKVTLWPSASSHSPEDPLTASSPMSSSTPLALVEPERPRPRAGKKKVASTAKGRACGEQMLVGNQPDVAPKGNSLARNQPVACPSRPLTDYSEGMTTPSPVITSFRDAKKTPKLLRDLKQLKVLRDKIEGILDGPHPPPPSDFELQSYQRSGTPVLPLTAPHTAMHNIPPPRSAKDPKTMTDALERFAIFRSGDAAAGPITKQMNAKKKTTARQSTSAAQRNDGSFDAPANSGDAPASSSDVPMQRSMSGLVLSSSKSFSVFASQTETSFALSEGSQKNAQGTDLKINRTSERPTRKNYSMPILPDAEMQIEIESVSLEADYVAEMDAVLGNAFLPGDSQNMSSTDDLSTVFSPYGPTYHQDGDPVVDYEYDDILQFPFPFLNLYQGQDQPFFGSFPSTHSSSESANDTLRLHKDEQLFSLDRPTEEFNPFSIDSSGSFGHRPQIEGNETIASILPIESGPTISEIADTDIPFRRTEESNVDSSGSYNMNKTTVQQSPVGSVILVPQPLASSKLLQFPSNSTLQVPPLDSSQLEGSRALDATGALTHETISDRKSNKKQPQKSIDSGGANLAFSALSDVPTMAATGVNNVNASTWLVKTNRSGSALQYNTDTAGLVFALGKNNESVKDQAVPSSFDNLQLGVDLTNTTQGSPRADAQTEDQKGDAGASTASSPLGEHTLPEPGPNPPHMPPPVYIPTRSKYAHSGPEQWRFSSFPAPKVTLEVQDVEMADDELKEEDIPVASGQTPYVHTVQVVDDPTPMDVDVPEVDMLFDTSEDKACFHCYDVDIEMADAEENTYLSLIDIEMDDDMITAYSPGASPALTSHVGHLWGDGQPPSVAGPIEFAGSFVVGNSVSSEIGPSKTPEEPVEMDVVLEDKPSAGESHEKDAVPESPCRMAPQEPEKEDAQDSEKENLSERDELAPAPHRLARNGAFDNASASPKKIEPFNFADEVIKPCGLRPEISYTEKSSKTSSVSGIPEEQPKHKADPSKQKKGAFRVASQTKAFKASHHRPARKTQKAALSIPKPADVDNSPTTFRSVYRKASNGPLLGPRVIEVAEQCESRGLSGPTSDETTSSINSATIDPENELRIPGAYPEYGYPSSELAGYRGFIYTWFQTTFRAAPHRCL</sequence>
<feature type="compositionally biased region" description="Basic and acidic residues" evidence="1">
    <location>
        <begin position="1193"/>
        <end position="1213"/>
    </location>
</feature>
<feature type="compositionally biased region" description="Basic and acidic residues" evidence="1">
    <location>
        <begin position="1273"/>
        <end position="1283"/>
    </location>
</feature>
<feature type="region of interest" description="Disordered" evidence="1">
    <location>
        <begin position="1171"/>
        <end position="1233"/>
    </location>
</feature>
<name>A0A067TG60_GALM3</name>
<feature type="compositionally biased region" description="Polar residues" evidence="1">
    <location>
        <begin position="68"/>
        <end position="80"/>
    </location>
</feature>
<feature type="region of interest" description="Disordered" evidence="1">
    <location>
        <begin position="188"/>
        <end position="211"/>
    </location>
</feature>
<protein>
    <submittedName>
        <fullName evidence="2">Uncharacterized protein</fullName>
    </submittedName>
</protein>
<evidence type="ECO:0000313" key="3">
    <source>
        <dbReference type="Proteomes" id="UP000027222"/>
    </source>
</evidence>